<dbReference type="PANTHER" id="PTHR11085">
    <property type="entry name" value="NAD-DEPENDENT PROTEIN DEACYLASE SIRTUIN-5, MITOCHONDRIAL-RELATED"/>
    <property type="match status" value="1"/>
</dbReference>
<evidence type="ECO:0000256" key="3">
    <source>
        <dbReference type="ARBA" id="ARBA00023027"/>
    </source>
</evidence>
<keyword evidence="4" id="KW-0862">Zinc</keyword>
<evidence type="ECO:0000256" key="1">
    <source>
        <dbReference type="ARBA" id="ARBA00012928"/>
    </source>
</evidence>
<keyword evidence="3" id="KW-0520">NAD</keyword>
<dbReference type="KEGG" id="eff:skT53_07550"/>
<dbReference type="InterPro" id="IPR029035">
    <property type="entry name" value="DHS-like_NAD/FAD-binding_dom"/>
</dbReference>
<dbReference type="PANTHER" id="PTHR11085:SF10">
    <property type="entry name" value="NAD-DEPENDENT PROTEIN DEACYLASE SIRTUIN-5, MITOCHONDRIAL-RELATED"/>
    <property type="match status" value="1"/>
</dbReference>
<keyword evidence="7" id="KW-1185">Reference proteome</keyword>
<dbReference type="GO" id="GO:0046872">
    <property type="term" value="F:metal ion binding"/>
    <property type="evidence" value="ECO:0007669"/>
    <property type="project" value="UniProtKB-KW"/>
</dbReference>
<reference evidence="6 7" key="1">
    <citation type="submission" date="2020-08" db="EMBL/GenBank/DDBJ databases">
        <title>Complete Genome Sequence of Effusibacillus dendaii Strain skT53, Isolated from Farmland soil.</title>
        <authorList>
            <person name="Konishi T."/>
            <person name="Kawasaki H."/>
        </authorList>
    </citation>
    <scope>NUCLEOTIDE SEQUENCE [LARGE SCALE GENOMIC DNA]</scope>
    <source>
        <strain evidence="7">skT53</strain>
    </source>
</reference>
<dbReference type="Proteomes" id="UP000593802">
    <property type="component" value="Chromosome"/>
</dbReference>
<gene>
    <name evidence="6" type="ORF">skT53_07550</name>
</gene>
<keyword evidence="2" id="KW-0808">Transferase</keyword>
<accession>A0A7I8DB77</accession>
<dbReference type="InterPro" id="IPR050134">
    <property type="entry name" value="NAD-dep_sirtuin_deacylases"/>
</dbReference>
<sequence length="223" mass="25467">MQSQLAQDAFPIQEWRNLMQNASHPVAITGAGISVASGLPTVRETWKGTKLKDFFTWDMFSRKTRQFYQFYRHIYQDWRDAKPNQAHLALARQQVPIITQNIDGLHQKAGSSHVLELHGNLFELKCIGCQTLFPADYGYRDEIPRCPSCQEILKPNIVLVGEQVYHYGTAVDWVGKADVLLIVGTKLEMAPCKELPQIAVRNQVPLIRLNRQAELILPQIMKE</sequence>
<proteinExistence type="predicted"/>
<dbReference type="EC" id="2.3.1.286" evidence="1"/>
<dbReference type="AlphaFoldDB" id="A0A7I8DB77"/>
<dbReference type="InterPro" id="IPR026591">
    <property type="entry name" value="Sirtuin_cat_small_dom_sf"/>
</dbReference>
<evidence type="ECO:0000313" key="7">
    <source>
        <dbReference type="Proteomes" id="UP000593802"/>
    </source>
</evidence>
<feature type="active site" description="Proton acceptor" evidence="4">
    <location>
        <position position="118"/>
    </location>
</feature>
<evidence type="ECO:0000256" key="4">
    <source>
        <dbReference type="PROSITE-ProRule" id="PRU00236"/>
    </source>
</evidence>
<dbReference type="GO" id="GO:0017136">
    <property type="term" value="F:histone deacetylase activity, NAD-dependent"/>
    <property type="evidence" value="ECO:0007669"/>
    <property type="project" value="TreeGrafter"/>
</dbReference>
<dbReference type="GO" id="GO:0070403">
    <property type="term" value="F:NAD+ binding"/>
    <property type="evidence" value="ECO:0007669"/>
    <property type="project" value="InterPro"/>
</dbReference>
<protein>
    <recommendedName>
        <fullName evidence="1">protein acetyllysine N-acetyltransferase</fullName>
        <ecNumber evidence="1">2.3.1.286</ecNumber>
    </recommendedName>
</protein>
<dbReference type="RefSeq" id="WP_200759846.1">
    <property type="nucleotide sequence ID" value="NZ_AP023366.1"/>
</dbReference>
<feature type="binding site" evidence="4">
    <location>
        <position position="129"/>
    </location>
    <ligand>
        <name>Zn(2+)</name>
        <dbReference type="ChEBI" id="CHEBI:29105"/>
    </ligand>
</feature>
<dbReference type="PROSITE" id="PS50305">
    <property type="entry name" value="SIRTUIN"/>
    <property type="match status" value="1"/>
</dbReference>
<feature type="domain" description="Deacetylase sirtuin-type" evidence="5">
    <location>
        <begin position="5"/>
        <end position="223"/>
    </location>
</feature>
<organism evidence="6 7">
    <name type="scientific">Effusibacillus dendaii</name>
    <dbReference type="NCBI Taxonomy" id="2743772"/>
    <lineage>
        <taxon>Bacteria</taxon>
        <taxon>Bacillati</taxon>
        <taxon>Bacillota</taxon>
        <taxon>Bacilli</taxon>
        <taxon>Bacillales</taxon>
        <taxon>Alicyclobacillaceae</taxon>
        <taxon>Effusibacillus</taxon>
    </lineage>
</organism>
<name>A0A7I8DB77_9BACL</name>
<dbReference type="InterPro" id="IPR026590">
    <property type="entry name" value="Ssirtuin_cat_dom"/>
</dbReference>
<feature type="binding site" evidence="4">
    <location>
        <position position="149"/>
    </location>
    <ligand>
        <name>Zn(2+)</name>
        <dbReference type="ChEBI" id="CHEBI:29105"/>
    </ligand>
</feature>
<feature type="binding site" evidence="4">
    <location>
        <position position="146"/>
    </location>
    <ligand>
        <name>Zn(2+)</name>
        <dbReference type="ChEBI" id="CHEBI:29105"/>
    </ligand>
</feature>
<dbReference type="CDD" id="cd01407">
    <property type="entry name" value="SIR2-fam"/>
    <property type="match status" value="1"/>
</dbReference>
<feature type="binding site" evidence="4">
    <location>
        <position position="126"/>
    </location>
    <ligand>
        <name>Zn(2+)</name>
        <dbReference type="ChEBI" id="CHEBI:29105"/>
    </ligand>
</feature>
<dbReference type="Pfam" id="PF02146">
    <property type="entry name" value="SIR2"/>
    <property type="match status" value="1"/>
</dbReference>
<dbReference type="InterPro" id="IPR003000">
    <property type="entry name" value="Sirtuin"/>
</dbReference>
<dbReference type="Gene3D" id="3.40.50.1220">
    <property type="entry name" value="TPP-binding domain"/>
    <property type="match status" value="1"/>
</dbReference>
<evidence type="ECO:0000313" key="6">
    <source>
        <dbReference type="EMBL" id="BCJ85770.1"/>
    </source>
</evidence>
<dbReference type="EMBL" id="AP023366">
    <property type="protein sequence ID" value="BCJ85770.1"/>
    <property type="molecule type" value="Genomic_DNA"/>
</dbReference>
<dbReference type="Gene3D" id="3.30.1600.10">
    <property type="entry name" value="SIR2/SIRT2 'Small Domain"/>
    <property type="match status" value="1"/>
</dbReference>
<evidence type="ECO:0000259" key="5">
    <source>
        <dbReference type="PROSITE" id="PS50305"/>
    </source>
</evidence>
<dbReference type="SUPFAM" id="SSF52467">
    <property type="entry name" value="DHS-like NAD/FAD-binding domain"/>
    <property type="match status" value="1"/>
</dbReference>
<keyword evidence="4" id="KW-0479">Metal-binding</keyword>
<evidence type="ECO:0000256" key="2">
    <source>
        <dbReference type="ARBA" id="ARBA00022679"/>
    </source>
</evidence>